<feature type="region of interest" description="Disordered" evidence="1">
    <location>
        <begin position="1"/>
        <end position="73"/>
    </location>
</feature>
<gene>
    <name evidence="2" type="ORF">BT96DRAFT_916034</name>
</gene>
<feature type="region of interest" description="Disordered" evidence="1">
    <location>
        <begin position="117"/>
        <end position="161"/>
    </location>
</feature>
<sequence length="300" mass="32444">MATIDPKLLPGMLPPFHANVFTENKENAPQQSKQPQAGATDTKPPADVNQSPVNMSYHQNPVPQMQAATAQKGRKRTITLVDGDNIDLRGSFAINPQVIEAMRQRIFELEDQLESLRQQPPAKRARTDPGANASAGPSSRPAAASTPTGKSSAASDAKKRKMQLKKIFDHARCKSDTCKFQGSEKTIKIDEIFEQADFEALFMGKGVLIQPTAQNKPKSVVTIIEFNNAAHINDFFGDELKPLKGNRWTRGGMRSYGGGLFGGGGGFTKSVKTATSSNNLKCSLKFGVAETGGSYGWDSD</sequence>
<evidence type="ECO:0000313" key="2">
    <source>
        <dbReference type="EMBL" id="KAE9405563.1"/>
    </source>
</evidence>
<proteinExistence type="predicted"/>
<evidence type="ECO:0000313" key="3">
    <source>
        <dbReference type="Proteomes" id="UP000799118"/>
    </source>
</evidence>
<accession>A0A6A4I6S3</accession>
<protein>
    <submittedName>
        <fullName evidence="2">Uncharacterized protein</fullName>
    </submittedName>
</protein>
<dbReference type="Proteomes" id="UP000799118">
    <property type="component" value="Unassembled WGS sequence"/>
</dbReference>
<reference evidence="2" key="1">
    <citation type="journal article" date="2019" name="Environ. Microbiol.">
        <title>Fungal ecological strategies reflected in gene transcription - a case study of two litter decomposers.</title>
        <authorList>
            <person name="Barbi F."/>
            <person name="Kohler A."/>
            <person name="Barry K."/>
            <person name="Baskaran P."/>
            <person name="Daum C."/>
            <person name="Fauchery L."/>
            <person name="Ihrmark K."/>
            <person name="Kuo A."/>
            <person name="LaButti K."/>
            <person name="Lipzen A."/>
            <person name="Morin E."/>
            <person name="Grigoriev I.V."/>
            <person name="Henrissat B."/>
            <person name="Lindahl B."/>
            <person name="Martin F."/>
        </authorList>
    </citation>
    <scope>NUCLEOTIDE SEQUENCE</scope>
    <source>
        <strain evidence="2">JB14</strain>
    </source>
</reference>
<evidence type="ECO:0000256" key="1">
    <source>
        <dbReference type="SAM" id="MobiDB-lite"/>
    </source>
</evidence>
<feature type="compositionally biased region" description="Polar residues" evidence="1">
    <location>
        <begin position="48"/>
        <end position="69"/>
    </location>
</feature>
<name>A0A6A4I6S3_9AGAR</name>
<feature type="compositionally biased region" description="Polar residues" evidence="1">
    <location>
        <begin position="27"/>
        <end position="39"/>
    </location>
</feature>
<organism evidence="2 3">
    <name type="scientific">Gymnopus androsaceus JB14</name>
    <dbReference type="NCBI Taxonomy" id="1447944"/>
    <lineage>
        <taxon>Eukaryota</taxon>
        <taxon>Fungi</taxon>
        <taxon>Dikarya</taxon>
        <taxon>Basidiomycota</taxon>
        <taxon>Agaricomycotina</taxon>
        <taxon>Agaricomycetes</taxon>
        <taxon>Agaricomycetidae</taxon>
        <taxon>Agaricales</taxon>
        <taxon>Marasmiineae</taxon>
        <taxon>Omphalotaceae</taxon>
        <taxon>Gymnopus</taxon>
    </lineage>
</organism>
<keyword evidence="3" id="KW-1185">Reference proteome</keyword>
<dbReference type="EMBL" id="ML769408">
    <property type="protein sequence ID" value="KAE9405563.1"/>
    <property type="molecule type" value="Genomic_DNA"/>
</dbReference>
<dbReference type="AlphaFoldDB" id="A0A6A4I6S3"/>
<feature type="compositionally biased region" description="Low complexity" evidence="1">
    <location>
        <begin position="129"/>
        <end position="155"/>
    </location>
</feature>
<dbReference type="OrthoDB" id="2743634at2759"/>